<protein>
    <submittedName>
        <fullName evidence="1">Uncharacterized protein</fullName>
    </submittedName>
</protein>
<reference evidence="2" key="1">
    <citation type="submission" date="2005-09" db="EMBL/GenBank/DDBJ databases">
        <title>Annotation of the Aspergillus terreus NIH2624 genome.</title>
        <authorList>
            <person name="Birren B.W."/>
            <person name="Lander E.S."/>
            <person name="Galagan J.E."/>
            <person name="Nusbaum C."/>
            <person name="Devon K."/>
            <person name="Henn M."/>
            <person name="Ma L.-J."/>
            <person name="Jaffe D.B."/>
            <person name="Butler J."/>
            <person name="Alvarez P."/>
            <person name="Gnerre S."/>
            <person name="Grabherr M."/>
            <person name="Kleber M."/>
            <person name="Mauceli E.W."/>
            <person name="Brockman W."/>
            <person name="Rounsley S."/>
            <person name="Young S.K."/>
            <person name="LaButti K."/>
            <person name="Pushparaj V."/>
            <person name="DeCaprio D."/>
            <person name="Crawford M."/>
            <person name="Koehrsen M."/>
            <person name="Engels R."/>
            <person name="Montgomery P."/>
            <person name="Pearson M."/>
            <person name="Howarth C."/>
            <person name="Larson L."/>
            <person name="Luoma S."/>
            <person name="White J."/>
            <person name="Alvarado L."/>
            <person name="Kodira C.D."/>
            <person name="Zeng Q."/>
            <person name="Oleary S."/>
            <person name="Yandava C."/>
            <person name="Denning D.W."/>
            <person name="Nierman W.C."/>
            <person name="Milne T."/>
            <person name="Madden K."/>
        </authorList>
    </citation>
    <scope>NUCLEOTIDE SEQUENCE [LARGE SCALE GENOMIC DNA]</scope>
    <source>
        <strain evidence="2">NIH 2624 / FGSC A1156</strain>
    </source>
</reference>
<accession>Q0CJ95</accession>
<dbReference type="HOGENOM" id="CLU_155347_0_0_1"/>
<name>Q0CJ95_ASPTN</name>
<dbReference type="AlphaFoldDB" id="Q0CJ95"/>
<dbReference type="Proteomes" id="UP000007963">
    <property type="component" value="Unassembled WGS sequence"/>
</dbReference>
<organism evidence="1 2">
    <name type="scientific">Aspergillus terreus (strain NIH 2624 / FGSC A1156)</name>
    <dbReference type="NCBI Taxonomy" id="341663"/>
    <lineage>
        <taxon>Eukaryota</taxon>
        <taxon>Fungi</taxon>
        <taxon>Dikarya</taxon>
        <taxon>Ascomycota</taxon>
        <taxon>Pezizomycotina</taxon>
        <taxon>Eurotiomycetes</taxon>
        <taxon>Eurotiomycetidae</taxon>
        <taxon>Eurotiales</taxon>
        <taxon>Aspergillaceae</taxon>
        <taxon>Aspergillus</taxon>
        <taxon>Aspergillus subgen. Circumdati</taxon>
    </lineage>
</organism>
<proteinExistence type="predicted"/>
<dbReference type="RefSeq" id="XP_001215417.1">
    <property type="nucleotide sequence ID" value="XM_001215417.1"/>
</dbReference>
<gene>
    <name evidence="1" type="ORF">ATEG_06239</name>
</gene>
<dbReference type="VEuPathDB" id="FungiDB:ATEG_06239"/>
<dbReference type="OrthoDB" id="5359260at2759"/>
<dbReference type="EMBL" id="CH476601">
    <property type="protein sequence ID" value="EAU34000.1"/>
    <property type="molecule type" value="Genomic_DNA"/>
</dbReference>
<dbReference type="GeneID" id="4321357"/>
<evidence type="ECO:0000313" key="2">
    <source>
        <dbReference type="Proteomes" id="UP000007963"/>
    </source>
</evidence>
<sequence length="136" mass="15562">MQRVRATDGNRVLDDPSDDQLHDLLADMDLWCNFVVLERLPTNIDSGYDYFIQVALNAEPGYGSYQVEYREGGPAHHFQATVLRQSEMGSAFDPGFEQVVRVICDWAADNQLWRTALPWKLLDLANYSNNGFIPFF</sequence>
<evidence type="ECO:0000313" key="1">
    <source>
        <dbReference type="EMBL" id="EAU34000.1"/>
    </source>
</evidence>